<dbReference type="AlphaFoldDB" id="A0A059A9T2"/>
<comment type="similarity">
    <text evidence="2">Belongs to the PC-esterase family. TBL subfamily.</text>
</comment>
<dbReference type="Pfam" id="PF14416">
    <property type="entry name" value="PMR5N"/>
    <property type="match status" value="1"/>
</dbReference>
<dbReference type="Pfam" id="PF13839">
    <property type="entry name" value="PC-Esterase"/>
    <property type="match status" value="2"/>
</dbReference>
<evidence type="ECO:0000313" key="11">
    <source>
        <dbReference type="EMBL" id="KCW50459.1"/>
    </source>
</evidence>
<feature type="transmembrane region" description="Helical" evidence="8">
    <location>
        <begin position="35"/>
        <end position="52"/>
    </location>
</feature>
<comment type="subcellular location">
    <subcellularLocation>
        <location evidence="1">Membrane</location>
        <topology evidence="1">Single-pass membrane protein</topology>
    </subcellularLocation>
</comment>
<dbReference type="EMBL" id="KK198762">
    <property type="protein sequence ID" value="KCW50459.1"/>
    <property type="molecule type" value="Genomic_DNA"/>
</dbReference>
<dbReference type="PANTHER" id="PTHR32285">
    <property type="entry name" value="PROTEIN TRICHOME BIREFRINGENCE-LIKE 9-RELATED"/>
    <property type="match status" value="1"/>
</dbReference>
<dbReference type="GO" id="GO:0016413">
    <property type="term" value="F:O-acetyltransferase activity"/>
    <property type="evidence" value="ECO:0007669"/>
    <property type="project" value="InterPro"/>
</dbReference>
<keyword evidence="5 8" id="KW-1133">Transmembrane helix</keyword>
<evidence type="ECO:0000256" key="7">
    <source>
        <dbReference type="SAM" id="MobiDB-lite"/>
    </source>
</evidence>
<protein>
    <submittedName>
        <fullName evidence="11">Uncharacterized protein</fullName>
    </submittedName>
</protein>
<dbReference type="Gramene" id="KCW50459">
    <property type="protein sequence ID" value="KCW50459"/>
    <property type="gene ID" value="EUGRSUZ_J00196"/>
</dbReference>
<evidence type="ECO:0000256" key="1">
    <source>
        <dbReference type="ARBA" id="ARBA00004167"/>
    </source>
</evidence>
<feature type="compositionally biased region" description="Basic and acidic residues" evidence="7">
    <location>
        <begin position="94"/>
        <end position="110"/>
    </location>
</feature>
<evidence type="ECO:0000256" key="2">
    <source>
        <dbReference type="ARBA" id="ARBA00007727"/>
    </source>
</evidence>
<proteinExistence type="inferred from homology"/>
<feature type="domain" description="Trichome birefringence-like C-terminal" evidence="9">
    <location>
        <begin position="190"/>
        <end position="264"/>
    </location>
</feature>
<keyword evidence="6 8" id="KW-0472">Membrane</keyword>
<evidence type="ECO:0000256" key="8">
    <source>
        <dbReference type="SAM" id="Phobius"/>
    </source>
</evidence>
<evidence type="ECO:0000259" key="9">
    <source>
        <dbReference type="Pfam" id="PF13839"/>
    </source>
</evidence>
<name>A0A059A9T2_EUCGR</name>
<evidence type="ECO:0000256" key="3">
    <source>
        <dbReference type="ARBA" id="ARBA00022692"/>
    </source>
</evidence>
<feature type="domain" description="Trichome birefringence-like C-terminal" evidence="9">
    <location>
        <begin position="265"/>
        <end position="457"/>
    </location>
</feature>
<dbReference type="InterPro" id="IPR025846">
    <property type="entry name" value="TBL_N"/>
</dbReference>
<gene>
    <name evidence="11" type="ORF">EUGRSUZ_J00196</name>
</gene>
<evidence type="ECO:0000256" key="4">
    <source>
        <dbReference type="ARBA" id="ARBA00022968"/>
    </source>
</evidence>
<dbReference type="InterPro" id="IPR026057">
    <property type="entry name" value="TBL_C"/>
</dbReference>
<sequence>MQPPRRKTKLFSTEMAAMKHAAAGGGGGGRKGNNLSVFVVVFSIFLFGVFMYNEDVKSIAEFPFSWPKNQEIQEGSEPTKLNSEKVVAVSARSTKQEALDDAKSTSRNKEEEEEEQKIEMAVIEEEEEDVELPPQECDLFTGQWVYDNVTHPLYKEDECEFLTAQVTCMRNGRKDSMYQGWRWQPRDCSLPEFKPRLLLQKLRNKRLMFVGDSLNRNQWESMVCLAQSVIPRGRKSLRKTGSRNVFRIEDYNTTIEFYWAPFLSINKHGRNWKGVDYLIFNTYIWWMNTFSMKVLRGSFDKGSTEYDEIDRPTVYGRVLKTWAKWVDQNVDPNHTTVFFSSMSPLHIKSLDWDNPDGIKCAKETMPVLNTTAQLNVGTDRRLFVIADNVTRSMKLPVHFMNITTLSEYRKDAHTSVHTIRQGKMLTPEQQADPQTYADCIHWCLPGLPDTWNEFIYTRILQHS</sequence>
<reference evidence="11" key="1">
    <citation type="submission" date="2013-07" db="EMBL/GenBank/DDBJ databases">
        <title>The genome of Eucalyptus grandis.</title>
        <authorList>
            <person name="Schmutz J."/>
            <person name="Hayes R."/>
            <person name="Myburg A."/>
            <person name="Tuskan G."/>
            <person name="Grattapaglia D."/>
            <person name="Rokhsar D.S."/>
        </authorList>
    </citation>
    <scope>NUCLEOTIDE SEQUENCE</scope>
    <source>
        <tissue evidence="11">Leaf extractions</tissue>
    </source>
</reference>
<keyword evidence="4" id="KW-0735">Signal-anchor</keyword>
<dbReference type="PANTHER" id="PTHR32285:SF10">
    <property type="entry name" value="XYLAN O-ACETYLTRANSFERASE 1"/>
    <property type="match status" value="1"/>
</dbReference>
<feature type="domain" description="Trichome birefringence-like N-terminal" evidence="10">
    <location>
        <begin position="135"/>
        <end position="189"/>
    </location>
</feature>
<accession>A0A059A9T2</accession>
<evidence type="ECO:0000256" key="6">
    <source>
        <dbReference type="ARBA" id="ARBA00023136"/>
    </source>
</evidence>
<evidence type="ECO:0000256" key="5">
    <source>
        <dbReference type="ARBA" id="ARBA00022989"/>
    </source>
</evidence>
<keyword evidence="3 8" id="KW-0812">Transmembrane</keyword>
<organism evidence="11">
    <name type="scientific">Eucalyptus grandis</name>
    <name type="common">Flooded gum</name>
    <dbReference type="NCBI Taxonomy" id="71139"/>
    <lineage>
        <taxon>Eukaryota</taxon>
        <taxon>Viridiplantae</taxon>
        <taxon>Streptophyta</taxon>
        <taxon>Embryophyta</taxon>
        <taxon>Tracheophyta</taxon>
        <taxon>Spermatophyta</taxon>
        <taxon>Magnoliopsida</taxon>
        <taxon>eudicotyledons</taxon>
        <taxon>Gunneridae</taxon>
        <taxon>Pentapetalae</taxon>
        <taxon>rosids</taxon>
        <taxon>malvids</taxon>
        <taxon>Myrtales</taxon>
        <taxon>Myrtaceae</taxon>
        <taxon>Myrtoideae</taxon>
        <taxon>Eucalypteae</taxon>
        <taxon>Eucalyptus</taxon>
    </lineage>
</organism>
<dbReference type="GO" id="GO:0016020">
    <property type="term" value="C:membrane"/>
    <property type="evidence" value="ECO:0007669"/>
    <property type="project" value="UniProtKB-SubCell"/>
</dbReference>
<feature type="region of interest" description="Disordered" evidence="7">
    <location>
        <begin position="92"/>
        <end position="116"/>
    </location>
</feature>
<dbReference type="InterPro" id="IPR029962">
    <property type="entry name" value="TBL"/>
</dbReference>
<evidence type="ECO:0000259" key="10">
    <source>
        <dbReference type="Pfam" id="PF14416"/>
    </source>
</evidence>